<keyword evidence="5 15" id="KW-0444">Lipid biosynthesis</keyword>
<name>A0A8C3RAS2_9PASS</name>
<dbReference type="Ensembl" id="ENSCRFT00000018607.1">
    <property type="protein sequence ID" value="ENSCRFP00000017994.1"/>
    <property type="gene ID" value="ENSCRFG00000013655.1"/>
</dbReference>
<reference evidence="17" key="1">
    <citation type="submission" date="2025-08" db="UniProtKB">
        <authorList>
            <consortium name="Ensembl"/>
        </authorList>
    </citation>
    <scope>IDENTIFICATION</scope>
</reference>
<evidence type="ECO:0000256" key="2">
    <source>
        <dbReference type="ARBA" id="ARBA00005194"/>
    </source>
</evidence>
<evidence type="ECO:0000256" key="10">
    <source>
        <dbReference type="ARBA" id="ARBA00023136"/>
    </source>
</evidence>
<dbReference type="InterPro" id="IPR007482">
    <property type="entry name" value="Tyr_Pase-like_PTPLA"/>
</dbReference>
<protein>
    <recommendedName>
        <fullName evidence="4 15">Very-long-chain (3R)-3-hydroxyacyl-CoA dehydratase</fullName>
        <ecNumber evidence="4 15">4.2.1.134</ecNumber>
    </recommendedName>
</protein>
<dbReference type="GO" id="GO:0030148">
    <property type="term" value="P:sphingolipid biosynthetic process"/>
    <property type="evidence" value="ECO:0007669"/>
    <property type="project" value="TreeGrafter"/>
</dbReference>
<evidence type="ECO:0000256" key="11">
    <source>
        <dbReference type="ARBA" id="ARBA00023160"/>
    </source>
</evidence>
<evidence type="ECO:0000313" key="18">
    <source>
        <dbReference type="Proteomes" id="UP000694396"/>
    </source>
</evidence>
<reference evidence="17" key="2">
    <citation type="submission" date="2025-09" db="UniProtKB">
        <authorList>
            <consortium name="Ensembl"/>
        </authorList>
    </citation>
    <scope>IDENTIFICATION</scope>
</reference>
<organism evidence="17 18">
    <name type="scientific">Cyanoderma ruficeps</name>
    <name type="common">rufous-capped babbler</name>
    <dbReference type="NCBI Taxonomy" id="181631"/>
    <lineage>
        <taxon>Eukaryota</taxon>
        <taxon>Metazoa</taxon>
        <taxon>Chordata</taxon>
        <taxon>Craniata</taxon>
        <taxon>Vertebrata</taxon>
        <taxon>Euteleostomi</taxon>
        <taxon>Archelosauria</taxon>
        <taxon>Archosauria</taxon>
        <taxon>Dinosauria</taxon>
        <taxon>Saurischia</taxon>
        <taxon>Theropoda</taxon>
        <taxon>Coelurosauria</taxon>
        <taxon>Aves</taxon>
        <taxon>Neognathae</taxon>
        <taxon>Neoaves</taxon>
        <taxon>Telluraves</taxon>
        <taxon>Australaves</taxon>
        <taxon>Passeriformes</taxon>
        <taxon>Sylvioidea</taxon>
        <taxon>Timaliidae</taxon>
        <taxon>Cyanoderma</taxon>
    </lineage>
</organism>
<feature type="transmembrane region" description="Helical" evidence="15">
    <location>
        <begin position="192"/>
        <end position="219"/>
    </location>
</feature>
<evidence type="ECO:0000256" key="5">
    <source>
        <dbReference type="ARBA" id="ARBA00022516"/>
    </source>
</evidence>
<keyword evidence="11 15" id="KW-0275">Fatty acid biosynthesis</keyword>
<keyword evidence="9 15" id="KW-0443">Lipid metabolism</keyword>
<dbReference type="GO" id="GO:0102158">
    <property type="term" value="F:very-long-chain (3R)-3-hydroxyacyl-CoA dehydratase activity"/>
    <property type="evidence" value="ECO:0007669"/>
    <property type="project" value="UniProtKB-EC"/>
</dbReference>
<keyword evidence="8 15" id="KW-1133">Transmembrane helix</keyword>
<evidence type="ECO:0000256" key="13">
    <source>
        <dbReference type="ARBA" id="ARBA00023688"/>
    </source>
</evidence>
<dbReference type="EC" id="4.2.1.134" evidence="4 15"/>
<dbReference type="AlphaFoldDB" id="A0A8C3RAS2"/>
<proteinExistence type="inferred from homology"/>
<evidence type="ECO:0000256" key="1">
    <source>
        <dbReference type="ARBA" id="ARBA00004141"/>
    </source>
</evidence>
<evidence type="ECO:0000256" key="7">
    <source>
        <dbReference type="ARBA" id="ARBA00022832"/>
    </source>
</evidence>
<comment type="catalytic activity">
    <reaction evidence="14">
        <text>a very-long-chain (3R)-3-hydroxyacyl-CoA = a very-long-chain (2E)-enoyl-CoA + H2O</text>
        <dbReference type="Rhea" id="RHEA:45812"/>
        <dbReference type="ChEBI" id="CHEBI:15377"/>
        <dbReference type="ChEBI" id="CHEBI:83728"/>
        <dbReference type="ChEBI" id="CHEBI:85440"/>
        <dbReference type="EC" id="4.2.1.134"/>
    </reaction>
    <physiologicalReaction direction="left-to-right" evidence="14">
        <dbReference type="Rhea" id="RHEA:45813"/>
    </physiologicalReaction>
</comment>
<dbReference type="GO" id="GO:0005789">
    <property type="term" value="C:endoplasmic reticulum membrane"/>
    <property type="evidence" value="ECO:0007669"/>
    <property type="project" value="UniProtKB-SubCell"/>
</dbReference>
<feature type="transmembrane region" description="Helical" evidence="15">
    <location>
        <begin position="275"/>
        <end position="300"/>
    </location>
</feature>
<dbReference type="PANTHER" id="PTHR11035">
    <property type="entry name" value="VERY-LONG-CHAIN (3R)-3-HYDROXYACYL-COA DEHYDRATASE"/>
    <property type="match status" value="1"/>
</dbReference>
<evidence type="ECO:0000256" key="3">
    <source>
        <dbReference type="ARBA" id="ARBA00007811"/>
    </source>
</evidence>
<comment type="similarity">
    <text evidence="3 15">Belongs to the very long-chain fatty acids dehydratase HACD family.</text>
</comment>
<feature type="transmembrane region" description="Helical" evidence="15">
    <location>
        <begin position="239"/>
        <end position="263"/>
    </location>
</feature>
<evidence type="ECO:0000313" key="17">
    <source>
        <dbReference type="Ensembl" id="ENSCRFP00000017994.1"/>
    </source>
</evidence>
<keyword evidence="7 15" id="KW-0276">Fatty acid metabolism</keyword>
<feature type="compositionally biased region" description="Low complexity" evidence="16">
    <location>
        <begin position="106"/>
        <end position="118"/>
    </location>
</feature>
<comment type="pathway">
    <text evidence="2 15">Lipid metabolism; fatty acid biosynthesis.</text>
</comment>
<dbReference type="Pfam" id="PF04387">
    <property type="entry name" value="PTPLA"/>
    <property type="match status" value="1"/>
</dbReference>
<keyword evidence="10 15" id="KW-0472">Membrane</keyword>
<dbReference type="GO" id="GO:0030497">
    <property type="term" value="P:fatty acid elongation"/>
    <property type="evidence" value="ECO:0007669"/>
    <property type="project" value="TreeGrafter"/>
</dbReference>
<keyword evidence="12 15" id="KW-0456">Lyase</keyword>
<feature type="transmembrane region" description="Helical" evidence="15">
    <location>
        <begin position="386"/>
        <end position="410"/>
    </location>
</feature>
<evidence type="ECO:0000256" key="14">
    <source>
        <dbReference type="ARBA" id="ARBA00023727"/>
    </source>
</evidence>
<sequence>MEITSQCFSSKLYYKSDENLPDIPKITLPSAAIKHTAHLCFPAEGRSEPALKSERPGTPRSPAGPRPSAGPRRSRPEPGRPRGRGCAELSPPGPREVPPRARRAPEQAGRAGREMAAAGSGGSRADNGYGGQQARRRKGPGALATGYLVIYNVVMTAGWLVIAVGLVRAYLAKGSYHSLYYSIEKPLKFFQTGALLEILHCALGIVPSSVVLTAFQVMSRVFLTWAVTHSVKEVQTEDSVLLFVVAWTITEIIRYSFYTFSLLNHLPYLIKWARYTLFIVLYPMGVSGELLTIYAALPFVRQSGLYSISLPNKYNFSFDYYTFLILVMISYIPSKYEFVRFLSINSCSGKSKQWGINIHRSNQFMTLFNFCMVHSLVSPGNSSFCCLYMCVFHALLCCSANILCTIVLEIRREKALDRER</sequence>
<feature type="transmembrane region" description="Helical" evidence="15">
    <location>
        <begin position="320"/>
        <end position="343"/>
    </location>
</feature>
<accession>A0A8C3RAS2</accession>
<dbReference type="GO" id="GO:0042761">
    <property type="term" value="P:very long-chain fatty acid biosynthetic process"/>
    <property type="evidence" value="ECO:0007669"/>
    <property type="project" value="TreeGrafter"/>
</dbReference>
<evidence type="ECO:0000256" key="4">
    <source>
        <dbReference type="ARBA" id="ARBA00013122"/>
    </source>
</evidence>
<dbReference type="Proteomes" id="UP000694396">
    <property type="component" value="Unplaced"/>
</dbReference>
<evidence type="ECO:0000256" key="8">
    <source>
        <dbReference type="ARBA" id="ARBA00022989"/>
    </source>
</evidence>
<feature type="region of interest" description="Disordered" evidence="16">
    <location>
        <begin position="44"/>
        <end position="137"/>
    </location>
</feature>
<evidence type="ECO:0000256" key="9">
    <source>
        <dbReference type="ARBA" id="ARBA00023098"/>
    </source>
</evidence>
<evidence type="ECO:0000256" key="16">
    <source>
        <dbReference type="SAM" id="MobiDB-lite"/>
    </source>
</evidence>
<feature type="transmembrane region" description="Helical" evidence="15">
    <location>
        <begin position="148"/>
        <end position="171"/>
    </location>
</feature>
<keyword evidence="15" id="KW-0256">Endoplasmic reticulum</keyword>
<feature type="compositionally biased region" description="Low complexity" evidence="16">
    <location>
        <begin position="58"/>
        <end position="71"/>
    </location>
</feature>
<feature type="compositionally biased region" description="Basic and acidic residues" evidence="16">
    <location>
        <begin position="45"/>
        <end position="57"/>
    </location>
</feature>
<comment type="function">
    <text evidence="15">Catalyzes the third of the four reactions of the long-chain fatty acids elongation cycle. This endoplasmic reticulum-bound enzymatic process, allows the addition of two carbons to the chain of long- and very long-chain fatty acids/VLCFAs per cycle. This enzyme catalyzes the dehydration of the 3-hydroxyacyl-CoA intermediate into trans-2,3-enoyl-CoA, within each cycle of fatty acid elongation. Thereby, it participates to the production of VLCFAs of different chain lengths that are involved in multiple biological processes as precursors of membrane lipids and lipid mediators.</text>
</comment>
<dbReference type="UniPathway" id="UPA00094"/>
<keyword evidence="6 15" id="KW-0812">Transmembrane</keyword>
<comment type="catalytic activity">
    <reaction evidence="13">
        <text>(3R)-hydroxyhexadecanoyl-CoA = (2E)-hexadecenoyl-CoA + H2O</text>
        <dbReference type="Rhea" id="RHEA:39159"/>
        <dbReference type="ChEBI" id="CHEBI:15377"/>
        <dbReference type="ChEBI" id="CHEBI:61526"/>
        <dbReference type="ChEBI" id="CHEBI:74278"/>
    </reaction>
    <physiologicalReaction direction="left-to-right" evidence="13">
        <dbReference type="Rhea" id="RHEA:39160"/>
    </physiologicalReaction>
</comment>
<evidence type="ECO:0000256" key="15">
    <source>
        <dbReference type="RuleBase" id="RU363109"/>
    </source>
</evidence>
<keyword evidence="18" id="KW-1185">Reference proteome</keyword>
<evidence type="ECO:0000256" key="12">
    <source>
        <dbReference type="ARBA" id="ARBA00023239"/>
    </source>
</evidence>
<evidence type="ECO:0000256" key="6">
    <source>
        <dbReference type="ARBA" id="ARBA00022692"/>
    </source>
</evidence>
<dbReference type="PANTHER" id="PTHR11035:SF17">
    <property type="entry name" value="VERY-LONG-CHAIN (3R)-3-HYDROXYACYL-COA DEHYDRATASE 2"/>
    <property type="match status" value="1"/>
</dbReference>
<comment type="subcellular location">
    <subcellularLocation>
        <location evidence="15">Endoplasmic reticulum membrane</location>
        <topology evidence="15">Multi-pass membrane protein</topology>
    </subcellularLocation>
    <subcellularLocation>
        <location evidence="1">Membrane</location>
        <topology evidence="1">Multi-pass membrane protein</topology>
    </subcellularLocation>
</comment>